<dbReference type="KEGG" id="abg:Asbog_02778"/>
<evidence type="ECO:0000256" key="3">
    <source>
        <dbReference type="ARBA" id="ARBA00023163"/>
    </source>
</evidence>
<dbReference type="InterPro" id="IPR050707">
    <property type="entry name" value="HTH_MetabolicPath_Reg"/>
</dbReference>
<keyword evidence="7" id="KW-1185">Reference proteome</keyword>
<dbReference type="InterPro" id="IPR036388">
    <property type="entry name" value="WH-like_DNA-bd_sf"/>
</dbReference>
<dbReference type="InterPro" id="IPR005471">
    <property type="entry name" value="Tscrpt_reg_IclR_N"/>
</dbReference>
<dbReference type="InterPro" id="IPR014757">
    <property type="entry name" value="Tscrpt_reg_IclR_C"/>
</dbReference>
<dbReference type="Gene3D" id="1.10.10.10">
    <property type="entry name" value="Winged helix-like DNA-binding domain superfamily/Winged helix DNA-binding domain"/>
    <property type="match status" value="1"/>
</dbReference>
<dbReference type="SUPFAM" id="SSF55781">
    <property type="entry name" value="GAF domain-like"/>
    <property type="match status" value="1"/>
</dbReference>
<dbReference type="EMBL" id="BJVS01000008">
    <property type="protein sequence ID" value="GEL54549.1"/>
    <property type="molecule type" value="Genomic_DNA"/>
</dbReference>
<comment type="caution">
    <text evidence="6">The sequence shown here is derived from an EMBL/GenBank/DDBJ whole genome shotgun (WGS) entry which is preliminary data.</text>
</comment>
<dbReference type="GO" id="GO:0003700">
    <property type="term" value="F:DNA-binding transcription factor activity"/>
    <property type="evidence" value="ECO:0007669"/>
    <property type="project" value="TreeGrafter"/>
</dbReference>
<sequence>MERHVAYSDKDWPQGTQTLGRGLSIILAVKAGVDTLSELALEIGCTRSTTQRLTAALLQQGWLRLKSMGRYGLGEKLTSLTTQAQAATPLLGLATPLLHTLNETTGRMVHLGVRADSAVIYLMRLEGRMPLEVRSRTGQHLPLARTGTGRALILDESETEWARLYRTSYRHMPAGLSSWINRMRFYRSTDCVFDLEDDEIGIHCVASPVRDASGSIVASISVTGGAGEMPLLRMKALAPQVRHTASLLSAKLGWHELSDVAD</sequence>
<protein>
    <submittedName>
        <fullName evidence="6">IclR family transcriptional regulator</fullName>
    </submittedName>
</protein>
<reference evidence="6 7" key="1">
    <citation type="submission" date="2019-07" db="EMBL/GenBank/DDBJ databases">
        <title>Whole genome shotgun sequence of Asaia bogorensis NBRC 16594.</title>
        <authorList>
            <person name="Hosoyama A."/>
            <person name="Uohara A."/>
            <person name="Ohji S."/>
            <person name="Ichikawa N."/>
        </authorList>
    </citation>
    <scope>NUCLEOTIDE SEQUENCE [LARGE SCALE GENOMIC DNA]</scope>
    <source>
        <strain evidence="6 7">NBRC 16594</strain>
    </source>
</reference>
<dbReference type="Proteomes" id="UP000321287">
    <property type="component" value="Unassembled WGS sequence"/>
</dbReference>
<dbReference type="SUPFAM" id="SSF46785">
    <property type="entry name" value="Winged helix' DNA-binding domain"/>
    <property type="match status" value="1"/>
</dbReference>
<evidence type="ECO:0000259" key="4">
    <source>
        <dbReference type="PROSITE" id="PS51077"/>
    </source>
</evidence>
<evidence type="ECO:0000256" key="1">
    <source>
        <dbReference type="ARBA" id="ARBA00023015"/>
    </source>
</evidence>
<dbReference type="GO" id="GO:0003677">
    <property type="term" value="F:DNA binding"/>
    <property type="evidence" value="ECO:0007669"/>
    <property type="project" value="UniProtKB-KW"/>
</dbReference>
<keyword evidence="1" id="KW-0805">Transcription regulation</keyword>
<dbReference type="GO" id="GO:0045892">
    <property type="term" value="P:negative regulation of DNA-templated transcription"/>
    <property type="evidence" value="ECO:0007669"/>
    <property type="project" value="TreeGrafter"/>
</dbReference>
<gene>
    <name evidence="6" type="ORF">ABO01nite_25560</name>
</gene>
<keyword evidence="2" id="KW-0238">DNA-binding</keyword>
<accession>A0AAN4R485</accession>
<dbReference type="InterPro" id="IPR029016">
    <property type="entry name" value="GAF-like_dom_sf"/>
</dbReference>
<dbReference type="SMART" id="SM00346">
    <property type="entry name" value="HTH_ICLR"/>
    <property type="match status" value="1"/>
</dbReference>
<name>A0AAN4R485_9PROT</name>
<evidence type="ECO:0000259" key="5">
    <source>
        <dbReference type="PROSITE" id="PS51078"/>
    </source>
</evidence>
<evidence type="ECO:0000313" key="7">
    <source>
        <dbReference type="Proteomes" id="UP000321287"/>
    </source>
</evidence>
<feature type="domain" description="IclR-ED" evidence="5">
    <location>
        <begin position="76"/>
        <end position="254"/>
    </location>
</feature>
<organism evidence="6 7">
    <name type="scientific">Asaia bogorensis NBRC 16594</name>
    <dbReference type="NCBI Taxonomy" id="1231624"/>
    <lineage>
        <taxon>Bacteria</taxon>
        <taxon>Pseudomonadati</taxon>
        <taxon>Pseudomonadota</taxon>
        <taxon>Alphaproteobacteria</taxon>
        <taxon>Acetobacterales</taxon>
        <taxon>Acetobacteraceae</taxon>
        <taxon>Asaia</taxon>
    </lineage>
</organism>
<dbReference type="PROSITE" id="PS51077">
    <property type="entry name" value="HTH_ICLR"/>
    <property type="match status" value="1"/>
</dbReference>
<dbReference type="PANTHER" id="PTHR30136">
    <property type="entry name" value="HELIX-TURN-HELIX TRANSCRIPTIONAL REGULATOR, ICLR FAMILY"/>
    <property type="match status" value="1"/>
</dbReference>
<evidence type="ECO:0000256" key="2">
    <source>
        <dbReference type="ARBA" id="ARBA00023125"/>
    </source>
</evidence>
<dbReference type="Gene3D" id="3.30.450.40">
    <property type="match status" value="1"/>
</dbReference>
<dbReference type="PROSITE" id="PS51078">
    <property type="entry name" value="ICLR_ED"/>
    <property type="match status" value="1"/>
</dbReference>
<dbReference type="AlphaFoldDB" id="A0AAN4R485"/>
<feature type="domain" description="HTH iclR-type" evidence="4">
    <location>
        <begin position="16"/>
        <end position="75"/>
    </location>
</feature>
<keyword evidence="3" id="KW-0804">Transcription</keyword>
<evidence type="ECO:0000313" key="6">
    <source>
        <dbReference type="EMBL" id="GEL54549.1"/>
    </source>
</evidence>
<proteinExistence type="predicted"/>
<dbReference type="Pfam" id="PF01614">
    <property type="entry name" value="IclR_C"/>
    <property type="match status" value="1"/>
</dbReference>
<dbReference type="PANTHER" id="PTHR30136:SF24">
    <property type="entry name" value="HTH-TYPE TRANSCRIPTIONAL REPRESSOR ALLR"/>
    <property type="match status" value="1"/>
</dbReference>
<dbReference type="InterPro" id="IPR036390">
    <property type="entry name" value="WH_DNA-bd_sf"/>
</dbReference>
<dbReference type="Pfam" id="PF09339">
    <property type="entry name" value="HTH_IclR"/>
    <property type="match status" value="1"/>
</dbReference>